<dbReference type="SMART" id="SM00271">
    <property type="entry name" value="DnaJ"/>
    <property type="match status" value="1"/>
</dbReference>
<dbReference type="PROSITE" id="PS50076">
    <property type="entry name" value="DNAJ_2"/>
    <property type="match status" value="1"/>
</dbReference>
<evidence type="ECO:0000313" key="3">
    <source>
        <dbReference type="EMBL" id="CAE2207876.1"/>
    </source>
</evidence>
<evidence type="ECO:0000259" key="2">
    <source>
        <dbReference type="PROSITE" id="PS50076"/>
    </source>
</evidence>
<dbReference type="InterPro" id="IPR001623">
    <property type="entry name" value="DnaJ_domain"/>
</dbReference>
<organism evidence="3">
    <name type="scientific">Vannella robusta</name>
    <dbReference type="NCBI Taxonomy" id="1487602"/>
    <lineage>
        <taxon>Eukaryota</taxon>
        <taxon>Amoebozoa</taxon>
        <taxon>Discosea</taxon>
        <taxon>Flabellinia</taxon>
        <taxon>Vannellidae</taxon>
        <taxon>Vannella</taxon>
    </lineage>
</organism>
<protein>
    <recommendedName>
        <fullName evidence="2">J domain-containing protein</fullName>
    </recommendedName>
</protein>
<dbReference type="CDD" id="cd06257">
    <property type="entry name" value="DnaJ"/>
    <property type="match status" value="1"/>
</dbReference>
<keyword evidence="1" id="KW-0472">Membrane</keyword>
<dbReference type="Gene3D" id="1.10.287.110">
    <property type="entry name" value="DnaJ domain"/>
    <property type="match status" value="1"/>
</dbReference>
<evidence type="ECO:0000256" key="1">
    <source>
        <dbReference type="SAM" id="Phobius"/>
    </source>
</evidence>
<feature type="domain" description="J" evidence="2">
    <location>
        <begin position="244"/>
        <end position="309"/>
    </location>
</feature>
<keyword evidence="1" id="KW-1133">Transmembrane helix</keyword>
<name>A0A7S4M977_9EUKA</name>
<reference evidence="3" key="1">
    <citation type="submission" date="2021-01" db="EMBL/GenBank/DDBJ databases">
        <authorList>
            <person name="Corre E."/>
            <person name="Pelletier E."/>
            <person name="Niang G."/>
            <person name="Scheremetjew M."/>
            <person name="Finn R."/>
            <person name="Kale V."/>
            <person name="Holt S."/>
            <person name="Cochrane G."/>
            <person name="Meng A."/>
            <person name="Brown T."/>
            <person name="Cohen L."/>
        </authorList>
    </citation>
    <scope>NUCLEOTIDE SEQUENCE</scope>
    <source>
        <strain evidence="3">DIVA3 518/3/11/1/6</strain>
    </source>
</reference>
<dbReference type="SUPFAM" id="SSF46565">
    <property type="entry name" value="Chaperone J-domain"/>
    <property type="match status" value="1"/>
</dbReference>
<keyword evidence="1" id="KW-0812">Transmembrane</keyword>
<accession>A0A7S4M977</accession>
<dbReference type="PANTHER" id="PTHR24074">
    <property type="entry name" value="CO-CHAPERONE PROTEIN DJLA"/>
    <property type="match status" value="1"/>
</dbReference>
<sequence length="312" mass="36543">MAGEALLDYAFCSLLSTQLRKHPERVDEAYHQIESMALQGMEICWYSNKKDEKVYRNFRTADPFDLQSVKLHNFMEKSLSFKYQSRGELFSTNVSIRLVTDFCNSAPADSLTMDDFGVYVKYNDTKGKTCRKFLFKEDLQAKNLRTVRDVKKYYQHKGMVVSDLRFIDYLEYKGKSMDNSLVRLWYKKYQNNKKAKGENRDLPMRSQNGGGNGLLICIAISVVIMFFMAYMASIYDINEENYWANYDVLRLPYEATHDEVKKQFRLLSREYHPDKNPGCSDCEARMAEIERAKTAILKYDKAREQEIHGSQK</sequence>
<dbReference type="InterPro" id="IPR036869">
    <property type="entry name" value="J_dom_sf"/>
</dbReference>
<gene>
    <name evidence="3" type="ORF">VSP0166_LOCUS4031</name>
</gene>
<dbReference type="EMBL" id="HBKP01005650">
    <property type="protein sequence ID" value="CAE2207876.1"/>
    <property type="molecule type" value="Transcribed_RNA"/>
</dbReference>
<dbReference type="AlphaFoldDB" id="A0A7S4M977"/>
<proteinExistence type="predicted"/>
<dbReference type="Pfam" id="PF00226">
    <property type="entry name" value="DnaJ"/>
    <property type="match status" value="1"/>
</dbReference>
<feature type="transmembrane region" description="Helical" evidence="1">
    <location>
        <begin position="213"/>
        <end position="232"/>
    </location>
</feature>
<dbReference type="InterPro" id="IPR050817">
    <property type="entry name" value="DjlA_DnaK_co-chaperone"/>
</dbReference>
<dbReference type="PRINTS" id="PR00625">
    <property type="entry name" value="JDOMAIN"/>
</dbReference>